<evidence type="ECO:0000259" key="1">
    <source>
        <dbReference type="Pfam" id="PF00535"/>
    </source>
</evidence>
<proteinExistence type="predicted"/>
<dbReference type="EMBL" id="QRAO01000003">
    <property type="protein sequence ID" value="RDK85492.1"/>
    <property type="molecule type" value="Genomic_DNA"/>
</dbReference>
<protein>
    <recommendedName>
        <fullName evidence="1">Glycosyltransferase 2-like domain-containing protein</fullName>
    </recommendedName>
</protein>
<dbReference type="RefSeq" id="WP_115123905.1">
    <property type="nucleotide sequence ID" value="NZ_QRAO01000003.1"/>
</dbReference>
<gene>
    <name evidence="2" type="ORF">C8D94_103319</name>
</gene>
<dbReference type="CDD" id="cd04186">
    <property type="entry name" value="GT_2_like_c"/>
    <property type="match status" value="1"/>
</dbReference>
<sequence>MLDVAVILINYNTAKYTLQSIEKVREHTGADTTCQIIVVDNCSQIADYEHLKKHFPQHPNISLYRTPKNLGFGGGNMYGAHYAKASYLLFLNNDAFLQNDCLGILKTYMENQPKAGVTTAQNYDEHGAFVPSFDHNKGLRRLLFGRGFLEATHPKRYPKRNREYTQPITVDWVNGAFLFFRTEIFRAIGGFDTNIFLYWEEMDLCERLRNEGYTAVLVPQAKITHIQGASIGSSKAINKESYISYLYVVKKHFGIFKYELIKRYLSLLFLLKKKKRYLRPTIINDNRMEHSLRHKQEEKNL</sequence>
<comment type="caution">
    <text evidence="2">The sequence shown here is derived from an EMBL/GenBank/DDBJ whole genome shotgun (WGS) entry which is preliminary data.</text>
</comment>
<dbReference type="InterPro" id="IPR029044">
    <property type="entry name" value="Nucleotide-diphossugar_trans"/>
</dbReference>
<accession>A0A370QAW1</accession>
<dbReference type="Pfam" id="PF00535">
    <property type="entry name" value="Glycos_transf_2"/>
    <property type="match status" value="1"/>
</dbReference>
<dbReference type="Gene3D" id="3.90.550.10">
    <property type="entry name" value="Spore Coat Polysaccharide Biosynthesis Protein SpsA, Chain A"/>
    <property type="match status" value="1"/>
</dbReference>
<keyword evidence="3" id="KW-1185">Reference proteome</keyword>
<dbReference type="Proteomes" id="UP000255317">
    <property type="component" value="Unassembled WGS sequence"/>
</dbReference>
<evidence type="ECO:0000313" key="2">
    <source>
        <dbReference type="EMBL" id="RDK85492.1"/>
    </source>
</evidence>
<dbReference type="InterPro" id="IPR001173">
    <property type="entry name" value="Glyco_trans_2-like"/>
</dbReference>
<name>A0A370QAW1_9FLAO</name>
<dbReference type="PANTHER" id="PTHR43179:SF7">
    <property type="entry name" value="RHAMNOSYLTRANSFERASE WBBL"/>
    <property type="match status" value="1"/>
</dbReference>
<evidence type="ECO:0000313" key="3">
    <source>
        <dbReference type="Proteomes" id="UP000255317"/>
    </source>
</evidence>
<dbReference type="PANTHER" id="PTHR43179">
    <property type="entry name" value="RHAMNOSYLTRANSFERASE WBBL"/>
    <property type="match status" value="1"/>
</dbReference>
<reference evidence="2 3" key="1">
    <citation type="submission" date="2018-07" db="EMBL/GenBank/DDBJ databases">
        <title>Genomic Encyclopedia of Type Strains, Phase IV (KMG-IV): sequencing the most valuable type-strain genomes for metagenomic binning, comparative biology and taxonomic classification.</title>
        <authorList>
            <person name="Goeker M."/>
        </authorList>
    </citation>
    <scope>NUCLEOTIDE SEQUENCE [LARGE SCALE GENOMIC DNA]</scope>
    <source>
        <strain evidence="2 3">DSM 101478</strain>
    </source>
</reference>
<organism evidence="2 3">
    <name type="scientific">Marinirhabdus gelatinilytica</name>
    <dbReference type="NCBI Taxonomy" id="1703343"/>
    <lineage>
        <taxon>Bacteria</taxon>
        <taxon>Pseudomonadati</taxon>
        <taxon>Bacteroidota</taxon>
        <taxon>Flavobacteriia</taxon>
        <taxon>Flavobacteriales</taxon>
        <taxon>Flavobacteriaceae</taxon>
    </lineage>
</organism>
<feature type="domain" description="Glycosyltransferase 2-like" evidence="1">
    <location>
        <begin position="6"/>
        <end position="152"/>
    </location>
</feature>
<dbReference type="AlphaFoldDB" id="A0A370QAW1"/>
<dbReference type="OrthoDB" id="9771846at2"/>
<dbReference type="SUPFAM" id="SSF53448">
    <property type="entry name" value="Nucleotide-diphospho-sugar transferases"/>
    <property type="match status" value="1"/>
</dbReference>